<evidence type="ECO:0000313" key="1">
    <source>
        <dbReference type="EMBL" id="KAF7684062.1"/>
    </source>
</evidence>
<dbReference type="EMBL" id="SBIQ01000031">
    <property type="protein sequence ID" value="KAF7684062.1"/>
    <property type="molecule type" value="Genomic_DNA"/>
</dbReference>
<name>A0ABQ7I0X1_9MICR</name>
<dbReference type="Proteomes" id="UP001516464">
    <property type="component" value="Unassembled WGS sequence"/>
</dbReference>
<reference evidence="1 2" key="1">
    <citation type="submission" date="2019-01" db="EMBL/GenBank/DDBJ databases">
        <title>Genomes sequencing and comparative genomics of infectious freshwater microsporidia, Cucumispora dikerogammari and Thelohania contejeani.</title>
        <authorList>
            <person name="Cormier A."/>
            <person name="Giraud I."/>
            <person name="Wattier R."/>
            <person name="Teixeira M."/>
            <person name="Grandjean F."/>
            <person name="Rigaud T."/>
            <person name="Cordaux R."/>
        </authorList>
    </citation>
    <scope>NUCLEOTIDE SEQUENCE [LARGE SCALE GENOMIC DNA]</scope>
    <source>
        <strain evidence="1">T1</strain>
        <tissue evidence="1">Spores</tissue>
    </source>
</reference>
<gene>
    <name evidence="1" type="ORF">TCON_0736</name>
</gene>
<comment type="caution">
    <text evidence="1">The sequence shown here is derived from an EMBL/GenBank/DDBJ whole genome shotgun (WGS) entry which is preliminary data.</text>
</comment>
<protein>
    <submittedName>
        <fullName evidence="1">Uncharacterized protein</fullName>
    </submittedName>
</protein>
<organism evidence="1 2">
    <name type="scientific">Astathelohania contejeani</name>
    <dbReference type="NCBI Taxonomy" id="164912"/>
    <lineage>
        <taxon>Eukaryota</taxon>
        <taxon>Fungi</taxon>
        <taxon>Fungi incertae sedis</taxon>
        <taxon>Microsporidia</taxon>
        <taxon>Astathelohaniidae</taxon>
        <taxon>Astathelohania</taxon>
    </lineage>
</organism>
<keyword evidence="2" id="KW-1185">Reference proteome</keyword>
<proteinExistence type="predicted"/>
<evidence type="ECO:0000313" key="2">
    <source>
        <dbReference type="Proteomes" id="UP001516464"/>
    </source>
</evidence>
<accession>A0ABQ7I0X1</accession>
<sequence length="271" mass="31740">MESFCGVKLEKDRLYILKNQDSSERLWIDLNNLDINLVNEYINQLDKLFYEMTSKMNPSKAEGVRSKKPIKSDEYNRICDSETDVAIREDDTGNTVMRVKKPDPFIESHAEVDEDWGFETEKTEDEDEFLSGLGKTNKNRKQMARERNQKVQPKIQNKPVIEEDHILPVRKGIFYIKAGYTRKGWKKTFYPDIIEAKANPNSTILKAVIIKTKRKSKKRKAIEKKLKTKKEEITKVKPNPNDIFFNETFVYRRSQMIDASLIFPMDSDSDE</sequence>